<comment type="caution">
    <text evidence="1">The sequence shown here is derived from an EMBL/GenBank/DDBJ whole genome shotgun (WGS) entry which is preliminary data.</text>
</comment>
<name>A0A4Y2UK75_ARAVE</name>
<evidence type="ECO:0000313" key="2">
    <source>
        <dbReference type="Proteomes" id="UP000499080"/>
    </source>
</evidence>
<gene>
    <name evidence="1" type="ORF">AVEN_66953_1</name>
</gene>
<dbReference type="PANTHER" id="PTHR43313:SF1">
    <property type="entry name" value="3BETA-HYDROXYSTEROID DEHYDROGENASE DHS-16"/>
    <property type="match status" value="1"/>
</dbReference>
<dbReference type="OrthoDB" id="6422490at2759"/>
<dbReference type="AlphaFoldDB" id="A0A4Y2UK75"/>
<dbReference type="Gene3D" id="3.40.50.720">
    <property type="entry name" value="NAD(P)-binding Rossmann-like Domain"/>
    <property type="match status" value="1"/>
</dbReference>
<dbReference type="Proteomes" id="UP000499080">
    <property type="component" value="Unassembled WGS sequence"/>
</dbReference>
<dbReference type="SUPFAM" id="SSF51735">
    <property type="entry name" value="NAD(P)-binding Rossmann-fold domains"/>
    <property type="match status" value="1"/>
</dbReference>
<protein>
    <recommendedName>
        <fullName evidence="3">D-beta-hydroxybutyrate dehydrogenase, mitochondrial</fullName>
    </recommendedName>
</protein>
<dbReference type="GO" id="GO:0008202">
    <property type="term" value="P:steroid metabolic process"/>
    <property type="evidence" value="ECO:0007669"/>
    <property type="project" value="TreeGrafter"/>
</dbReference>
<reference evidence="1 2" key="1">
    <citation type="journal article" date="2019" name="Sci. Rep.">
        <title>Orb-weaving spider Araneus ventricosus genome elucidates the spidroin gene catalogue.</title>
        <authorList>
            <person name="Kono N."/>
            <person name="Nakamura H."/>
            <person name="Ohtoshi R."/>
            <person name="Moran D.A.P."/>
            <person name="Shinohara A."/>
            <person name="Yoshida Y."/>
            <person name="Fujiwara M."/>
            <person name="Mori M."/>
            <person name="Tomita M."/>
            <person name="Arakawa K."/>
        </authorList>
    </citation>
    <scope>NUCLEOTIDE SEQUENCE [LARGE SCALE GENOMIC DNA]</scope>
</reference>
<dbReference type="InterPro" id="IPR036291">
    <property type="entry name" value="NAD(P)-bd_dom_sf"/>
</dbReference>
<organism evidence="1 2">
    <name type="scientific">Araneus ventricosus</name>
    <name type="common">Orbweaver spider</name>
    <name type="synonym">Epeira ventricosa</name>
    <dbReference type="NCBI Taxonomy" id="182803"/>
    <lineage>
        <taxon>Eukaryota</taxon>
        <taxon>Metazoa</taxon>
        <taxon>Ecdysozoa</taxon>
        <taxon>Arthropoda</taxon>
        <taxon>Chelicerata</taxon>
        <taxon>Arachnida</taxon>
        <taxon>Araneae</taxon>
        <taxon>Araneomorphae</taxon>
        <taxon>Entelegynae</taxon>
        <taxon>Araneoidea</taxon>
        <taxon>Araneidae</taxon>
        <taxon>Araneus</taxon>
    </lineage>
</organism>
<dbReference type="GO" id="GO:0016491">
    <property type="term" value="F:oxidoreductase activity"/>
    <property type="evidence" value="ECO:0007669"/>
    <property type="project" value="TreeGrafter"/>
</dbReference>
<evidence type="ECO:0008006" key="3">
    <source>
        <dbReference type="Google" id="ProtNLM"/>
    </source>
</evidence>
<accession>A0A4Y2UK75</accession>
<proteinExistence type="predicted"/>
<feature type="non-terminal residue" evidence="1">
    <location>
        <position position="1"/>
    </location>
</feature>
<evidence type="ECO:0000313" key="1">
    <source>
        <dbReference type="EMBL" id="GBO13053.1"/>
    </source>
</evidence>
<dbReference type="EMBL" id="BGPR01037462">
    <property type="protein sequence ID" value="GBO13053.1"/>
    <property type="molecule type" value="Genomic_DNA"/>
</dbReference>
<dbReference type="InterPro" id="IPR002347">
    <property type="entry name" value="SDR_fam"/>
</dbReference>
<keyword evidence="2" id="KW-1185">Reference proteome</keyword>
<dbReference type="PANTHER" id="PTHR43313">
    <property type="entry name" value="SHORT-CHAIN DEHYDROGENASE/REDUCTASE FAMILY 9C"/>
    <property type="match status" value="1"/>
</dbReference>
<dbReference type="Pfam" id="PF00106">
    <property type="entry name" value="adh_short"/>
    <property type="match status" value="1"/>
</dbReference>
<sequence length="67" mass="7375">LWAIINNAGIQQGFFLELSSIQDFKDSLEVNALGPARVTKAFLPLLRQCRGRVINMASVIGLFSSTH</sequence>